<dbReference type="PANTHER" id="PTHR44846">
    <property type="entry name" value="MANNOSYL-D-GLYCERATE TRANSPORT/METABOLISM SYSTEM REPRESSOR MNGR-RELATED"/>
    <property type="match status" value="1"/>
</dbReference>
<gene>
    <name evidence="5" type="ORF">Plo01_62490</name>
</gene>
<dbReference type="Pfam" id="PF00392">
    <property type="entry name" value="GntR"/>
    <property type="match status" value="1"/>
</dbReference>
<dbReference type="SUPFAM" id="SSF46785">
    <property type="entry name" value="Winged helix' DNA-binding domain"/>
    <property type="match status" value="1"/>
</dbReference>
<dbReference type="GO" id="GO:0045892">
    <property type="term" value="P:negative regulation of DNA-templated transcription"/>
    <property type="evidence" value="ECO:0007669"/>
    <property type="project" value="TreeGrafter"/>
</dbReference>
<keyword evidence="6" id="KW-1185">Reference proteome</keyword>
<protein>
    <recommendedName>
        <fullName evidence="4">HTH gntR-type domain-containing protein</fullName>
    </recommendedName>
</protein>
<dbReference type="Gene3D" id="1.10.10.10">
    <property type="entry name" value="Winged helix-like DNA-binding domain superfamily/Winged helix DNA-binding domain"/>
    <property type="match status" value="1"/>
</dbReference>
<evidence type="ECO:0000259" key="4">
    <source>
        <dbReference type="PROSITE" id="PS50949"/>
    </source>
</evidence>
<dbReference type="GO" id="GO:0003677">
    <property type="term" value="F:DNA binding"/>
    <property type="evidence" value="ECO:0007669"/>
    <property type="project" value="UniProtKB-KW"/>
</dbReference>
<keyword evidence="3" id="KW-0804">Transcription</keyword>
<organism evidence="5 6">
    <name type="scientific">Planobispora longispora</name>
    <dbReference type="NCBI Taxonomy" id="28887"/>
    <lineage>
        <taxon>Bacteria</taxon>
        <taxon>Bacillati</taxon>
        <taxon>Actinomycetota</taxon>
        <taxon>Actinomycetes</taxon>
        <taxon>Streptosporangiales</taxon>
        <taxon>Streptosporangiaceae</taxon>
        <taxon>Planobispora</taxon>
    </lineage>
</organism>
<comment type="caution">
    <text evidence="5">The sequence shown here is derived from an EMBL/GenBank/DDBJ whole genome shotgun (WGS) entry which is preliminary data.</text>
</comment>
<evidence type="ECO:0000256" key="3">
    <source>
        <dbReference type="ARBA" id="ARBA00023163"/>
    </source>
</evidence>
<evidence type="ECO:0000256" key="2">
    <source>
        <dbReference type="ARBA" id="ARBA00023125"/>
    </source>
</evidence>
<keyword evidence="1" id="KW-0805">Transcription regulation</keyword>
<name>A0A8J3W8F8_9ACTN</name>
<evidence type="ECO:0000256" key="1">
    <source>
        <dbReference type="ARBA" id="ARBA00023015"/>
    </source>
</evidence>
<dbReference type="InterPro" id="IPR036388">
    <property type="entry name" value="WH-like_DNA-bd_sf"/>
</dbReference>
<dbReference type="InterPro" id="IPR050679">
    <property type="entry name" value="Bact_HTH_transcr_reg"/>
</dbReference>
<evidence type="ECO:0000313" key="5">
    <source>
        <dbReference type="EMBL" id="GIH79820.1"/>
    </source>
</evidence>
<evidence type="ECO:0000313" key="6">
    <source>
        <dbReference type="Proteomes" id="UP000616724"/>
    </source>
</evidence>
<dbReference type="SMART" id="SM00345">
    <property type="entry name" value="HTH_GNTR"/>
    <property type="match status" value="1"/>
</dbReference>
<dbReference type="PANTHER" id="PTHR44846:SF17">
    <property type="entry name" value="GNTR-FAMILY TRANSCRIPTIONAL REGULATOR"/>
    <property type="match status" value="1"/>
</dbReference>
<dbReference type="AlphaFoldDB" id="A0A8J3W8F8"/>
<feature type="domain" description="HTH gntR-type" evidence="4">
    <location>
        <begin position="1"/>
        <end position="69"/>
    </location>
</feature>
<dbReference type="InterPro" id="IPR036390">
    <property type="entry name" value="WH_DNA-bd_sf"/>
</dbReference>
<dbReference type="EMBL" id="BOOH01000052">
    <property type="protein sequence ID" value="GIH79820.1"/>
    <property type="molecule type" value="Genomic_DNA"/>
</dbReference>
<accession>A0A8J3W8F8</accession>
<dbReference type="GO" id="GO:0003700">
    <property type="term" value="F:DNA-binding transcription factor activity"/>
    <property type="evidence" value="ECO:0007669"/>
    <property type="project" value="InterPro"/>
</dbReference>
<dbReference type="CDD" id="cd07377">
    <property type="entry name" value="WHTH_GntR"/>
    <property type="match status" value="1"/>
</dbReference>
<sequence length="71" mass="7880">MPRWVQVYEILKEQIESGELAPGDQVPSVLRLQQMYGIATATGQKVHRALRQDGLIRTEPGMGSFVVDRAG</sequence>
<dbReference type="InterPro" id="IPR000524">
    <property type="entry name" value="Tscrpt_reg_HTH_GntR"/>
</dbReference>
<dbReference type="PROSITE" id="PS50949">
    <property type="entry name" value="HTH_GNTR"/>
    <property type="match status" value="1"/>
</dbReference>
<dbReference type="Proteomes" id="UP000616724">
    <property type="component" value="Unassembled WGS sequence"/>
</dbReference>
<keyword evidence="2" id="KW-0238">DNA-binding</keyword>
<proteinExistence type="predicted"/>
<reference evidence="5 6" key="1">
    <citation type="submission" date="2021-01" db="EMBL/GenBank/DDBJ databases">
        <title>Whole genome shotgun sequence of Planobispora longispora NBRC 13918.</title>
        <authorList>
            <person name="Komaki H."/>
            <person name="Tamura T."/>
        </authorList>
    </citation>
    <scope>NUCLEOTIDE SEQUENCE [LARGE SCALE GENOMIC DNA]</scope>
    <source>
        <strain evidence="5 6">NBRC 13918</strain>
    </source>
</reference>